<dbReference type="PROSITE" id="PS50207">
    <property type="entry name" value="CASPASE_P10"/>
    <property type="match status" value="1"/>
</dbReference>
<dbReference type="EMBL" id="GQ845043">
    <property type="protein sequence ID" value="ADN05225.1"/>
    <property type="molecule type" value="mRNA"/>
</dbReference>
<evidence type="ECO:0000256" key="2">
    <source>
        <dbReference type="RuleBase" id="RU003971"/>
    </source>
</evidence>
<feature type="domain" description="Caspase family p10" evidence="4">
    <location>
        <begin position="188"/>
        <end position="272"/>
    </location>
</feature>
<dbReference type="SUPFAM" id="SSF52129">
    <property type="entry name" value="Caspase-like"/>
    <property type="match status" value="1"/>
</dbReference>
<evidence type="ECO:0000256" key="3">
    <source>
        <dbReference type="SAM" id="MobiDB-lite"/>
    </source>
</evidence>
<feature type="region of interest" description="Disordered" evidence="3">
    <location>
        <begin position="1"/>
        <end position="28"/>
    </location>
</feature>
<dbReference type="PANTHER" id="PTHR22576">
    <property type="entry name" value="MUCOSA ASSOCIATED LYMPHOID TISSUE LYMPHOMA TRANSLOCATION PROTEIN 1/PARACASPASE"/>
    <property type="match status" value="1"/>
</dbReference>
<dbReference type="InterPro" id="IPR052039">
    <property type="entry name" value="Caspase-related_regulators"/>
</dbReference>
<dbReference type="PROSITE" id="PS50208">
    <property type="entry name" value="CASPASE_P20"/>
    <property type="match status" value="1"/>
</dbReference>
<dbReference type="InterPro" id="IPR001309">
    <property type="entry name" value="Pept_C14_p20"/>
</dbReference>
<feature type="domain" description="Caspase family p20" evidence="5">
    <location>
        <begin position="38"/>
        <end position="163"/>
    </location>
</feature>
<sequence length="277" mass="31363">MSDGTDNSGQAGRSDQNPQVTREEHEGPIYPQNVKFVGRALIVNNDTFKGDSKKGVYRSGSDIDVKEIYDLLLKLGFTERNIVRRENLTKKELKHEITEAAGQKYDDYGCFLCVIMSFGEPGIIICPGKNDQPDERCELKDIQSPFTGEKCRTLATKPKIYFIMGSDNYIRKDVSEGGKPSQPPFVPETKKIPRECNFITHYSTETDQGNWNRKKASPYIEAVIKAFKTHVLGGGDMDILKLLTRINRIMAEEHASIPLVTSLLTKRYHFRPRVQVS</sequence>
<protein>
    <submittedName>
        <fullName evidence="6">Caspase</fullName>
    </submittedName>
</protein>
<dbReference type="InterPro" id="IPR002138">
    <property type="entry name" value="Pept_C14_p10"/>
</dbReference>
<dbReference type="Pfam" id="PF00656">
    <property type="entry name" value="Peptidase_C14"/>
    <property type="match status" value="1"/>
</dbReference>
<dbReference type="GO" id="GO:0004197">
    <property type="term" value="F:cysteine-type endopeptidase activity"/>
    <property type="evidence" value="ECO:0007669"/>
    <property type="project" value="InterPro"/>
</dbReference>
<dbReference type="InterPro" id="IPR011600">
    <property type="entry name" value="Pept_C14_caspase"/>
</dbReference>
<feature type="compositionally biased region" description="Polar residues" evidence="3">
    <location>
        <begin position="1"/>
        <end position="20"/>
    </location>
</feature>
<proteinExistence type="evidence at transcript level"/>
<comment type="similarity">
    <text evidence="1 2">Belongs to the peptidase C14A family.</text>
</comment>
<dbReference type="SMART" id="SM00115">
    <property type="entry name" value="CASc"/>
    <property type="match status" value="1"/>
</dbReference>
<accession>G0T523</accession>
<reference evidence="6" key="1">
    <citation type="submission" date="2009-08" db="EMBL/GenBank/DDBJ databases">
        <title>Molecular cloning and expression of CfCaspase in Zhikong scallop.</title>
        <authorList>
            <person name="Song L."/>
            <person name="Qiu L."/>
        </authorList>
    </citation>
    <scope>NUCLEOTIDE SEQUENCE</scope>
</reference>
<dbReference type="PANTHER" id="PTHR22576:SF41">
    <property type="entry name" value="CASPASE 14, APOPTOSIS-RELATED CYSTEINE PEPTIDASE"/>
    <property type="match status" value="1"/>
</dbReference>
<dbReference type="Gene3D" id="3.40.50.1460">
    <property type="match status" value="1"/>
</dbReference>
<name>G0T523_AZUFA</name>
<evidence type="ECO:0000259" key="5">
    <source>
        <dbReference type="PROSITE" id="PS50208"/>
    </source>
</evidence>
<dbReference type="GO" id="GO:0006508">
    <property type="term" value="P:proteolysis"/>
    <property type="evidence" value="ECO:0007669"/>
    <property type="project" value="InterPro"/>
</dbReference>
<evidence type="ECO:0000259" key="4">
    <source>
        <dbReference type="PROSITE" id="PS50207"/>
    </source>
</evidence>
<dbReference type="PRINTS" id="PR00376">
    <property type="entry name" value="IL1BCENZYME"/>
</dbReference>
<organism evidence="6">
    <name type="scientific">Azumapecten farreri</name>
    <name type="common">Farrer's scallop</name>
    <name type="synonym">Chlamys farreri</name>
    <dbReference type="NCBI Taxonomy" id="106299"/>
    <lineage>
        <taxon>Eukaryota</taxon>
        <taxon>Metazoa</taxon>
        <taxon>Spiralia</taxon>
        <taxon>Lophotrochozoa</taxon>
        <taxon>Mollusca</taxon>
        <taxon>Bivalvia</taxon>
        <taxon>Autobranchia</taxon>
        <taxon>Pteriomorphia</taxon>
        <taxon>Pectinida</taxon>
        <taxon>Pectinoidea</taxon>
        <taxon>Pectinidae</taxon>
        <taxon>Azumapecten</taxon>
    </lineage>
</organism>
<dbReference type="InterPro" id="IPR029030">
    <property type="entry name" value="Caspase-like_dom_sf"/>
</dbReference>
<dbReference type="InterPro" id="IPR015917">
    <property type="entry name" value="Pept_C14A"/>
</dbReference>
<evidence type="ECO:0000256" key="1">
    <source>
        <dbReference type="ARBA" id="ARBA00010134"/>
    </source>
</evidence>
<evidence type="ECO:0000313" key="6">
    <source>
        <dbReference type="EMBL" id="ADN05225.1"/>
    </source>
</evidence>
<dbReference type="AlphaFoldDB" id="G0T523"/>